<dbReference type="PRINTS" id="PR01805">
    <property type="entry name" value="VACJLIPOPROT"/>
</dbReference>
<dbReference type="InterPro" id="IPR007428">
    <property type="entry name" value="MlaA"/>
</dbReference>
<comment type="caution">
    <text evidence="4">The sequence shown here is derived from an EMBL/GenBank/DDBJ whole genome shotgun (WGS) entry which is preliminary data.</text>
</comment>
<evidence type="ECO:0000256" key="3">
    <source>
        <dbReference type="SAM" id="MobiDB-lite"/>
    </source>
</evidence>
<evidence type="ECO:0000256" key="2">
    <source>
        <dbReference type="ARBA" id="ARBA00022729"/>
    </source>
</evidence>
<dbReference type="Proteomes" id="UP001595615">
    <property type="component" value="Unassembled WGS sequence"/>
</dbReference>
<dbReference type="Pfam" id="PF04333">
    <property type="entry name" value="MlaA"/>
    <property type="match status" value="1"/>
</dbReference>
<feature type="region of interest" description="Disordered" evidence="3">
    <location>
        <begin position="238"/>
        <end position="298"/>
    </location>
</feature>
<feature type="compositionally biased region" description="Low complexity" evidence="3">
    <location>
        <begin position="239"/>
        <end position="269"/>
    </location>
</feature>
<gene>
    <name evidence="4" type="ORF">ACFOMD_14485</name>
</gene>
<dbReference type="PANTHER" id="PTHR30035">
    <property type="entry name" value="LIPOPROTEIN VACJ-RELATED"/>
    <property type="match status" value="1"/>
</dbReference>
<sequence>MTASLLAACATTPGNQLAAERDPWEKTNRGVYKFNRGLDKAVVTPATKVYRAVTPKAAQRGIGNAFNNVDEPFSFVNAVLQGKVRQAFRTAARFLINTTLGVGGLADHATDMGLPEEPEDLGQTLAVWGLDSGAYVMLPLFGPSTVRDTIGFAVERFSDPYRLALNEANLDTMETIGVTGLELADTRSYVMDTADPLLEGSADEYATVKSAYLQYRWNAIHDGAPPEDYDETHPVEQIPAAAPTDPDPVAAPAATAPGEATPAPADAPAAEPPAPAATTPAAEPTPAPAPEKPTEPKP</sequence>
<name>A0ABV7XCZ5_9SPHN</name>
<keyword evidence="5" id="KW-1185">Reference proteome</keyword>
<accession>A0ABV7XCZ5</accession>
<evidence type="ECO:0000256" key="1">
    <source>
        <dbReference type="ARBA" id="ARBA00010634"/>
    </source>
</evidence>
<reference evidence="5" key="1">
    <citation type="journal article" date="2019" name="Int. J. Syst. Evol. Microbiol.">
        <title>The Global Catalogue of Microorganisms (GCM) 10K type strain sequencing project: providing services to taxonomists for standard genome sequencing and annotation.</title>
        <authorList>
            <consortium name="The Broad Institute Genomics Platform"/>
            <consortium name="The Broad Institute Genome Sequencing Center for Infectious Disease"/>
            <person name="Wu L."/>
            <person name="Ma J."/>
        </authorList>
    </citation>
    <scope>NUCLEOTIDE SEQUENCE [LARGE SCALE GENOMIC DNA]</scope>
    <source>
        <strain evidence="5">KCTC 42644</strain>
    </source>
</reference>
<dbReference type="EMBL" id="JBHRXV010000011">
    <property type="protein sequence ID" value="MFC3713781.1"/>
    <property type="molecule type" value="Genomic_DNA"/>
</dbReference>
<dbReference type="RefSeq" id="WP_380862610.1">
    <property type="nucleotide sequence ID" value="NZ_JBHRXV010000011.1"/>
</dbReference>
<protein>
    <submittedName>
        <fullName evidence="4">VacJ family lipoprotein</fullName>
    </submittedName>
</protein>
<comment type="similarity">
    <text evidence="1">Belongs to the MlaA family.</text>
</comment>
<keyword evidence="4" id="KW-0449">Lipoprotein</keyword>
<keyword evidence="2" id="KW-0732">Signal</keyword>
<dbReference type="PANTHER" id="PTHR30035:SF3">
    <property type="entry name" value="INTERMEMBRANE PHOSPHOLIPID TRANSPORT SYSTEM LIPOPROTEIN MLAA"/>
    <property type="match status" value="1"/>
</dbReference>
<proteinExistence type="inferred from homology"/>
<evidence type="ECO:0000313" key="4">
    <source>
        <dbReference type="EMBL" id="MFC3713781.1"/>
    </source>
</evidence>
<evidence type="ECO:0000313" key="5">
    <source>
        <dbReference type="Proteomes" id="UP001595615"/>
    </source>
</evidence>
<organism evidence="4 5">
    <name type="scientific">Sphingoaurantiacus capsulatus</name>
    <dbReference type="NCBI Taxonomy" id="1771310"/>
    <lineage>
        <taxon>Bacteria</taxon>
        <taxon>Pseudomonadati</taxon>
        <taxon>Pseudomonadota</taxon>
        <taxon>Alphaproteobacteria</taxon>
        <taxon>Sphingomonadales</taxon>
        <taxon>Sphingosinicellaceae</taxon>
        <taxon>Sphingoaurantiacus</taxon>
    </lineage>
</organism>